<dbReference type="Gene3D" id="3.15.10.30">
    <property type="entry name" value="Haemolymph juvenile hormone binding protein"/>
    <property type="match status" value="1"/>
</dbReference>
<proteinExistence type="predicted"/>
<dbReference type="PANTHER" id="PTHR11008:SF14">
    <property type="entry name" value="CIRCADIAN CLOCK-CONTROLLED PROTEIN-LIKE PROTEIN"/>
    <property type="match status" value="1"/>
</dbReference>
<feature type="non-terminal residue" evidence="1">
    <location>
        <position position="145"/>
    </location>
</feature>
<dbReference type="OrthoDB" id="8191090at2759"/>
<name>A0A8K0C514_IGNLU</name>
<dbReference type="PANTHER" id="PTHR11008">
    <property type="entry name" value="PROTEIN TAKEOUT-LIKE PROTEIN"/>
    <property type="match status" value="1"/>
</dbReference>
<keyword evidence="2" id="KW-1185">Reference proteome</keyword>
<organism evidence="1 2">
    <name type="scientific">Ignelater luminosus</name>
    <name type="common">Cucubano</name>
    <name type="synonym">Pyrophorus luminosus</name>
    <dbReference type="NCBI Taxonomy" id="2038154"/>
    <lineage>
        <taxon>Eukaryota</taxon>
        <taxon>Metazoa</taxon>
        <taxon>Ecdysozoa</taxon>
        <taxon>Arthropoda</taxon>
        <taxon>Hexapoda</taxon>
        <taxon>Insecta</taxon>
        <taxon>Pterygota</taxon>
        <taxon>Neoptera</taxon>
        <taxon>Endopterygota</taxon>
        <taxon>Coleoptera</taxon>
        <taxon>Polyphaga</taxon>
        <taxon>Elateriformia</taxon>
        <taxon>Elateroidea</taxon>
        <taxon>Elateridae</taxon>
        <taxon>Agrypninae</taxon>
        <taxon>Pyrophorini</taxon>
        <taxon>Ignelater</taxon>
    </lineage>
</organism>
<dbReference type="Proteomes" id="UP000801492">
    <property type="component" value="Unassembled WGS sequence"/>
</dbReference>
<accession>A0A8K0C514</accession>
<dbReference type="EMBL" id="VTPC01090978">
    <property type="protein sequence ID" value="KAF2880359.1"/>
    <property type="molecule type" value="Genomic_DNA"/>
</dbReference>
<dbReference type="InterPro" id="IPR038606">
    <property type="entry name" value="To_sf"/>
</dbReference>
<dbReference type="Pfam" id="PF06585">
    <property type="entry name" value="JHBP"/>
    <property type="match status" value="1"/>
</dbReference>
<dbReference type="InterPro" id="IPR010562">
    <property type="entry name" value="Haemolymph_juvenile_hormone-bd"/>
</dbReference>
<reference evidence="1" key="1">
    <citation type="submission" date="2019-08" db="EMBL/GenBank/DDBJ databases">
        <title>The genome of the North American firefly Photinus pyralis.</title>
        <authorList>
            <consortium name="Photinus pyralis genome working group"/>
            <person name="Fallon T.R."/>
            <person name="Sander Lower S.E."/>
            <person name="Weng J.-K."/>
        </authorList>
    </citation>
    <scope>NUCLEOTIDE SEQUENCE</scope>
    <source>
        <strain evidence="1">TRF0915ILg1</strain>
        <tissue evidence="1">Whole body</tissue>
    </source>
</reference>
<sequence length="145" mass="16605">LDTEKLIGEIHYYFPNLIARFNYDASGQLFSSNILENEGSLLENATDINVRYKYSFKVIEKNKKKYYAVDDMQVKLNFGAVKIKATSENPNSQFLVNIVQDFFNRHPNSILGPFMPTIEEHVQAISKFTTDRILGTIPAEEILPP</sequence>
<dbReference type="GO" id="GO:0005615">
    <property type="term" value="C:extracellular space"/>
    <property type="evidence" value="ECO:0007669"/>
    <property type="project" value="TreeGrafter"/>
</dbReference>
<evidence type="ECO:0000313" key="1">
    <source>
        <dbReference type="EMBL" id="KAF2880359.1"/>
    </source>
</evidence>
<comment type="caution">
    <text evidence="1">The sequence shown here is derived from an EMBL/GenBank/DDBJ whole genome shotgun (WGS) entry which is preliminary data.</text>
</comment>
<evidence type="ECO:0000313" key="2">
    <source>
        <dbReference type="Proteomes" id="UP000801492"/>
    </source>
</evidence>
<dbReference type="AlphaFoldDB" id="A0A8K0C514"/>
<gene>
    <name evidence="1" type="ORF">ILUMI_25806</name>
</gene>
<protein>
    <submittedName>
        <fullName evidence="1">Uncharacterized protein</fullName>
    </submittedName>
</protein>